<comment type="caution">
    <text evidence="2">The sequence shown here is derived from an EMBL/GenBank/DDBJ whole genome shotgun (WGS) entry which is preliminary data.</text>
</comment>
<accession>A0ABU6QK57</accession>
<organism evidence="2 3">
    <name type="scientific">Stylosanthes scabra</name>
    <dbReference type="NCBI Taxonomy" id="79078"/>
    <lineage>
        <taxon>Eukaryota</taxon>
        <taxon>Viridiplantae</taxon>
        <taxon>Streptophyta</taxon>
        <taxon>Embryophyta</taxon>
        <taxon>Tracheophyta</taxon>
        <taxon>Spermatophyta</taxon>
        <taxon>Magnoliopsida</taxon>
        <taxon>eudicotyledons</taxon>
        <taxon>Gunneridae</taxon>
        <taxon>Pentapetalae</taxon>
        <taxon>rosids</taxon>
        <taxon>fabids</taxon>
        <taxon>Fabales</taxon>
        <taxon>Fabaceae</taxon>
        <taxon>Papilionoideae</taxon>
        <taxon>50 kb inversion clade</taxon>
        <taxon>dalbergioids sensu lato</taxon>
        <taxon>Dalbergieae</taxon>
        <taxon>Pterocarpus clade</taxon>
        <taxon>Stylosanthes</taxon>
    </lineage>
</organism>
<dbReference type="Proteomes" id="UP001341840">
    <property type="component" value="Unassembled WGS sequence"/>
</dbReference>
<dbReference type="EMBL" id="JASCZI010000453">
    <property type="protein sequence ID" value="MED6111897.1"/>
    <property type="molecule type" value="Genomic_DNA"/>
</dbReference>
<reference evidence="2 3" key="1">
    <citation type="journal article" date="2023" name="Plants (Basel)">
        <title>Bridging the Gap: Combining Genomics and Transcriptomics Approaches to Understand Stylosanthes scabra, an Orphan Legume from the Brazilian Caatinga.</title>
        <authorList>
            <person name="Ferreira-Neto J.R.C."/>
            <person name="da Silva M.D."/>
            <person name="Binneck E."/>
            <person name="de Melo N.F."/>
            <person name="da Silva R.H."/>
            <person name="de Melo A.L.T.M."/>
            <person name="Pandolfi V."/>
            <person name="Bustamante F.O."/>
            <person name="Brasileiro-Vidal A.C."/>
            <person name="Benko-Iseppon A.M."/>
        </authorList>
    </citation>
    <scope>NUCLEOTIDE SEQUENCE [LARGE SCALE GENOMIC DNA]</scope>
    <source>
        <tissue evidence="2">Leaves</tissue>
    </source>
</reference>
<evidence type="ECO:0000256" key="1">
    <source>
        <dbReference type="SAM" id="MobiDB-lite"/>
    </source>
</evidence>
<feature type="compositionally biased region" description="Basic and acidic residues" evidence="1">
    <location>
        <begin position="33"/>
        <end position="44"/>
    </location>
</feature>
<name>A0ABU6QK57_9FABA</name>
<keyword evidence="3" id="KW-1185">Reference proteome</keyword>
<protein>
    <submittedName>
        <fullName evidence="2">Uncharacterized protein</fullName>
    </submittedName>
</protein>
<feature type="compositionally biased region" description="Low complexity" evidence="1">
    <location>
        <begin position="63"/>
        <end position="72"/>
    </location>
</feature>
<evidence type="ECO:0000313" key="2">
    <source>
        <dbReference type="EMBL" id="MED6111897.1"/>
    </source>
</evidence>
<gene>
    <name evidence="2" type="ORF">PIB30_056525</name>
</gene>
<proteinExistence type="predicted"/>
<feature type="region of interest" description="Disordered" evidence="1">
    <location>
        <begin position="24"/>
        <end position="72"/>
    </location>
</feature>
<sequence length="72" mass="8142">MRRRNLKGIEGGCFIKLTKERELQRRKNQVKIGKKEALEDDPKGKQILGKRKHVEEESEGDSSESGSEGDSS</sequence>
<evidence type="ECO:0000313" key="3">
    <source>
        <dbReference type="Proteomes" id="UP001341840"/>
    </source>
</evidence>